<dbReference type="Pfam" id="PF04392">
    <property type="entry name" value="ABC_sub_bind"/>
    <property type="match status" value="1"/>
</dbReference>
<comment type="caution">
    <text evidence="2">The sequence shown here is derived from an EMBL/GenBank/DDBJ whole genome shotgun (WGS) entry which is preliminary data.</text>
</comment>
<dbReference type="PANTHER" id="PTHR35271">
    <property type="entry name" value="ABC TRANSPORTER, SUBSTRATE-BINDING LIPOPROTEIN-RELATED"/>
    <property type="match status" value="1"/>
</dbReference>
<organism evidence="2 3">
    <name type="scientific">Peribacillus huizhouensis</name>
    <dbReference type="NCBI Taxonomy" id="1501239"/>
    <lineage>
        <taxon>Bacteria</taxon>
        <taxon>Bacillati</taxon>
        <taxon>Bacillota</taxon>
        <taxon>Bacilli</taxon>
        <taxon>Bacillales</taxon>
        <taxon>Bacillaceae</taxon>
        <taxon>Peribacillus</taxon>
    </lineage>
</organism>
<reference evidence="2 3" key="1">
    <citation type="submission" date="2020-08" db="EMBL/GenBank/DDBJ databases">
        <title>Genomic Encyclopedia of Type Strains, Phase IV (KMG-IV): sequencing the most valuable type-strain genomes for metagenomic binning, comparative biology and taxonomic classification.</title>
        <authorList>
            <person name="Goeker M."/>
        </authorList>
    </citation>
    <scope>NUCLEOTIDE SEQUENCE [LARGE SCALE GENOMIC DNA]</scope>
    <source>
        <strain evidence="2 3">DSM 105481</strain>
    </source>
</reference>
<accession>A0ABR6CQL1</accession>
<dbReference type="RefSeq" id="WP_182502846.1">
    <property type="nucleotide sequence ID" value="NZ_JACJHX010000007.1"/>
</dbReference>
<dbReference type="CDD" id="cd06325">
    <property type="entry name" value="PBP1_ABC_unchar_transporter"/>
    <property type="match status" value="1"/>
</dbReference>
<evidence type="ECO:0000313" key="3">
    <source>
        <dbReference type="Proteomes" id="UP000626697"/>
    </source>
</evidence>
<feature type="signal peptide" evidence="1">
    <location>
        <begin position="1"/>
        <end position="22"/>
    </location>
</feature>
<name>A0ABR6CQL1_9BACI</name>
<dbReference type="Gene3D" id="3.40.50.2300">
    <property type="match status" value="2"/>
</dbReference>
<dbReference type="PROSITE" id="PS51257">
    <property type="entry name" value="PROKAR_LIPOPROTEIN"/>
    <property type="match status" value="1"/>
</dbReference>
<evidence type="ECO:0000256" key="1">
    <source>
        <dbReference type="SAM" id="SignalP"/>
    </source>
</evidence>
<gene>
    <name evidence="2" type="ORF">HNP81_002608</name>
</gene>
<keyword evidence="1" id="KW-0732">Signal</keyword>
<dbReference type="Proteomes" id="UP000626697">
    <property type="component" value="Unassembled WGS sequence"/>
</dbReference>
<keyword evidence="3" id="KW-1185">Reference proteome</keyword>
<protein>
    <submittedName>
        <fullName evidence="2">ABC transport system substrate-binding protein</fullName>
    </submittedName>
</protein>
<evidence type="ECO:0000313" key="2">
    <source>
        <dbReference type="EMBL" id="MBA9027318.1"/>
    </source>
</evidence>
<proteinExistence type="predicted"/>
<dbReference type="EMBL" id="JACJHX010000007">
    <property type="protein sequence ID" value="MBA9027318.1"/>
    <property type="molecule type" value="Genomic_DNA"/>
</dbReference>
<sequence>MRNTWFKTAAVCLAASVLLVGCGSDTSSSGDSGEASKEKTYQIGVSQIVQHASLDEAYKGFQEALKDKGIDAKYDEQNAQGDPNNSLTIAQNFAGKNVDLIFANSTPSAMGALTATKDSNKDIPIVFTSVTDPVAAELVASLEAPGGNITGTTDAHPDAIANSVEFIAKELGAKTIGTVYNSGEQNSIVQINMLKAEAEKQGVKVVEASAATSADVKQATESLVGKADAFFIVTDNTVVAALESVIMVANEKDIPLFVGELDSVGRGGFAAYGFSYHDIGYEAGEMAADILLNGKKPAELPVQYPQNLKLVINEKAAKEMGIELKEEWKSEAELIK</sequence>
<feature type="chain" id="PRO_5046854763" evidence="1">
    <location>
        <begin position="23"/>
        <end position="336"/>
    </location>
</feature>
<dbReference type="PANTHER" id="PTHR35271:SF1">
    <property type="entry name" value="ABC TRANSPORTER, SUBSTRATE-BINDING LIPOPROTEIN"/>
    <property type="match status" value="1"/>
</dbReference>
<dbReference type="InterPro" id="IPR028082">
    <property type="entry name" value="Peripla_BP_I"/>
</dbReference>
<dbReference type="SUPFAM" id="SSF53822">
    <property type="entry name" value="Periplasmic binding protein-like I"/>
    <property type="match status" value="1"/>
</dbReference>
<dbReference type="InterPro" id="IPR007487">
    <property type="entry name" value="ABC_transpt-TYRBP-like"/>
</dbReference>